<accession>A0ABW0NU80</accession>
<dbReference type="PRINTS" id="PR00081">
    <property type="entry name" value="GDHRDH"/>
</dbReference>
<evidence type="ECO:0000313" key="5">
    <source>
        <dbReference type="EMBL" id="MFC5502419.1"/>
    </source>
</evidence>
<evidence type="ECO:0000256" key="4">
    <source>
        <dbReference type="SAM" id="MobiDB-lite"/>
    </source>
</evidence>
<organism evidence="5 6">
    <name type="scientific">Lysinimonas soli</name>
    <dbReference type="NCBI Taxonomy" id="1074233"/>
    <lineage>
        <taxon>Bacteria</taxon>
        <taxon>Bacillati</taxon>
        <taxon>Actinomycetota</taxon>
        <taxon>Actinomycetes</taxon>
        <taxon>Micrococcales</taxon>
        <taxon>Microbacteriaceae</taxon>
        <taxon>Lysinimonas</taxon>
    </lineage>
</organism>
<dbReference type="EMBL" id="JBHSMG010000002">
    <property type="protein sequence ID" value="MFC5502419.1"/>
    <property type="molecule type" value="Genomic_DNA"/>
</dbReference>
<dbReference type="Proteomes" id="UP001596039">
    <property type="component" value="Unassembled WGS sequence"/>
</dbReference>
<protein>
    <submittedName>
        <fullName evidence="5">SDR family oxidoreductase</fullName>
    </submittedName>
</protein>
<dbReference type="NCBIfam" id="NF004846">
    <property type="entry name" value="PRK06197.1"/>
    <property type="match status" value="1"/>
</dbReference>
<evidence type="ECO:0000256" key="3">
    <source>
        <dbReference type="RuleBase" id="RU000363"/>
    </source>
</evidence>
<dbReference type="PANTHER" id="PTHR24320:SF148">
    <property type="entry name" value="NAD(P)-BINDING ROSSMANN-FOLD SUPERFAMILY PROTEIN"/>
    <property type="match status" value="1"/>
</dbReference>
<feature type="compositionally biased region" description="Basic residues" evidence="4">
    <location>
        <begin position="219"/>
        <end position="228"/>
    </location>
</feature>
<dbReference type="Pfam" id="PF00106">
    <property type="entry name" value="adh_short"/>
    <property type="match status" value="1"/>
</dbReference>
<feature type="region of interest" description="Disordered" evidence="4">
    <location>
        <begin position="208"/>
        <end position="228"/>
    </location>
</feature>
<dbReference type="NCBIfam" id="NF004513">
    <property type="entry name" value="PRK05854.1"/>
    <property type="match status" value="1"/>
</dbReference>
<dbReference type="InterPro" id="IPR002347">
    <property type="entry name" value="SDR_fam"/>
</dbReference>
<evidence type="ECO:0000313" key="6">
    <source>
        <dbReference type="Proteomes" id="UP001596039"/>
    </source>
</evidence>
<dbReference type="PRINTS" id="PR00080">
    <property type="entry name" value="SDRFAMILY"/>
</dbReference>
<dbReference type="InterPro" id="IPR036291">
    <property type="entry name" value="NAD(P)-bd_dom_sf"/>
</dbReference>
<proteinExistence type="inferred from homology"/>
<name>A0ABW0NU80_9MICO</name>
<keyword evidence="6" id="KW-1185">Reference proteome</keyword>
<sequence length="305" mass="33006">MARDDIDVPDLSGRLAIVTGANSGLGFGLSGRLAAAGAEVVMAVRNLEKGDVARSELLRAHPTASLRLERIDLASLDSVAGFAAARRAEGRPIDILINNAGIMMPPTRETTDDGFELQFESNYLGHFALTARLLSLLRAAPAPRVTSLSSFMAYFGRYDWNDLQSRRYSPVRSYGLSKLAMLSFARELQKRSDVHGWGLLSDAAHPGFTRTNLQTTGPRRGKPPRPPKNYHRTILWQLVETGILPALYAATSPDAAPGAYYGPNGFLGLTGAPHRAREPRAARNAADAARLFDESARLAGVTWPA</sequence>
<dbReference type="PANTHER" id="PTHR24320">
    <property type="entry name" value="RETINOL DEHYDROGENASE"/>
    <property type="match status" value="1"/>
</dbReference>
<comment type="caution">
    <text evidence="5">The sequence shown here is derived from an EMBL/GenBank/DDBJ whole genome shotgun (WGS) entry which is preliminary data.</text>
</comment>
<evidence type="ECO:0000256" key="1">
    <source>
        <dbReference type="ARBA" id="ARBA00006484"/>
    </source>
</evidence>
<dbReference type="SUPFAM" id="SSF51735">
    <property type="entry name" value="NAD(P)-binding Rossmann-fold domains"/>
    <property type="match status" value="1"/>
</dbReference>
<gene>
    <name evidence="5" type="ORF">ACFPJ4_09225</name>
</gene>
<dbReference type="RefSeq" id="WP_386740114.1">
    <property type="nucleotide sequence ID" value="NZ_JBHSMG010000002.1"/>
</dbReference>
<reference evidence="6" key="1">
    <citation type="journal article" date="2019" name="Int. J. Syst. Evol. Microbiol.">
        <title>The Global Catalogue of Microorganisms (GCM) 10K type strain sequencing project: providing services to taxonomists for standard genome sequencing and annotation.</title>
        <authorList>
            <consortium name="The Broad Institute Genomics Platform"/>
            <consortium name="The Broad Institute Genome Sequencing Center for Infectious Disease"/>
            <person name="Wu L."/>
            <person name="Ma J."/>
        </authorList>
    </citation>
    <scope>NUCLEOTIDE SEQUENCE [LARGE SCALE GENOMIC DNA]</scope>
    <source>
        <strain evidence="6">CGMCC 4.6997</strain>
    </source>
</reference>
<evidence type="ECO:0000256" key="2">
    <source>
        <dbReference type="ARBA" id="ARBA00023002"/>
    </source>
</evidence>
<dbReference type="Gene3D" id="3.40.50.720">
    <property type="entry name" value="NAD(P)-binding Rossmann-like Domain"/>
    <property type="match status" value="1"/>
</dbReference>
<keyword evidence="2" id="KW-0560">Oxidoreductase</keyword>
<comment type="similarity">
    <text evidence="1 3">Belongs to the short-chain dehydrogenases/reductases (SDR) family.</text>
</comment>